<dbReference type="Proteomes" id="UP001385951">
    <property type="component" value="Unassembled WGS sequence"/>
</dbReference>
<protein>
    <recommendedName>
        <fullName evidence="3">F-box domain-containing protein</fullName>
    </recommendedName>
</protein>
<dbReference type="EMBL" id="JASBNA010000009">
    <property type="protein sequence ID" value="KAK7688977.1"/>
    <property type="molecule type" value="Genomic_DNA"/>
</dbReference>
<dbReference type="AlphaFoldDB" id="A0AAW0GG76"/>
<evidence type="ECO:0008006" key="3">
    <source>
        <dbReference type="Google" id="ProtNLM"/>
    </source>
</evidence>
<reference evidence="1 2" key="1">
    <citation type="submission" date="2022-09" db="EMBL/GenBank/DDBJ databases">
        <authorList>
            <person name="Palmer J.M."/>
        </authorList>
    </citation>
    <scope>NUCLEOTIDE SEQUENCE [LARGE SCALE GENOMIC DNA]</scope>
    <source>
        <strain evidence="1 2">DSM 7382</strain>
    </source>
</reference>
<proteinExistence type="predicted"/>
<comment type="caution">
    <text evidence="1">The sequence shown here is derived from an EMBL/GenBank/DDBJ whole genome shotgun (WGS) entry which is preliminary data.</text>
</comment>
<keyword evidence="2" id="KW-1185">Reference proteome</keyword>
<gene>
    <name evidence="1" type="ORF">QCA50_007668</name>
</gene>
<evidence type="ECO:0000313" key="2">
    <source>
        <dbReference type="Proteomes" id="UP001385951"/>
    </source>
</evidence>
<name>A0AAW0GG76_9APHY</name>
<accession>A0AAW0GG76</accession>
<evidence type="ECO:0000313" key="1">
    <source>
        <dbReference type="EMBL" id="KAK7688977.1"/>
    </source>
</evidence>
<sequence length="311" mass="35765">MRPCLNECPPEIIQYIFSFACTDNGYTGRSLSLVSHFINEVAKPICLQSVALYTLDQVGAFNTYLHSRDPHHRIVRSLYITLGLREGQWDSEDWSRTNDYLPTLKPLLEIVAPHLRRLSVSLSAWKQENEHLEPPFSLFDVHFPSLKEFTYHGTRYSQTSHPHFITPQSRASYHVEALNVISTYTTRLSKPLLTKGIHAFAPKLSYLCIIAHEQGDSSLIPEDNIEIPTLWSCNPLQPNSLNNTSHVLERIDRRRAVNGWFRCSVINTLTNLSSGWNSFDIALERYWLERNEGGRGIWDNDDTQAVDPIWE</sequence>
<organism evidence="1 2">
    <name type="scientific">Cerrena zonata</name>
    <dbReference type="NCBI Taxonomy" id="2478898"/>
    <lineage>
        <taxon>Eukaryota</taxon>
        <taxon>Fungi</taxon>
        <taxon>Dikarya</taxon>
        <taxon>Basidiomycota</taxon>
        <taxon>Agaricomycotina</taxon>
        <taxon>Agaricomycetes</taxon>
        <taxon>Polyporales</taxon>
        <taxon>Cerrenaceae</taxon>
        <taxon>Cerrena</taxon>
    </lineage>
</organism>